<dbReference type="InterPro" id="IPR011009">
    <property type="entry name" value="Kinase-like_dom_sf"/>
</dbReference>
<dbReference type="EMBL" id="QHJG01000030">
    <property type="protein sequence ID" value="PWY54672.1"/>
    <property type="molecule type" value="Genomic_DNA"/>
</dbReference>
<name>A0A317U2G0_9GAMM</name>
<dbReference type="OrthoDB" id="6255775at2"/>
<organism evidence="2 4">
    <name type="scientific">Legionella qingyii</name>
    <dbReference type="NCBI Taxonomy" id="2184757"/>
    <lineage>
        <taxon>Bacteria</taxon>
        <taxon>Pseudomonadati</taxon>
        <taxon>Pseudomonadota</taxon>
        <taxon>Gammaproteobacteria</taxon>
        <taxon>Legionellales</taxon>
        <taxon>Legionellaceae</taxon>
        <taxon>Legionella</taxon>
    </lineage>
</organism>
<reference evidence="2 4" key="1">
    <citation type="submission" date="2018-05" db="EMBL/GenBank/DDBJ databases">
        <title>Legionella qingyii sp.nov., whole genome shotgun sequence.</title>
        <authorList>
            <person name="Wu H."/>
            <person name="Zhu Q."/>
            <person name="Hu C."/>
        </authorList>
    </citation>
    <scope>NUCLEOTIDE SEQUENCE [LARGE SCALE GENOMIC DNA]</scope>
    <source>
        <strain evidence="2 4">HEB18</strain>
    </source>
</reference>
<reference evidence="3 5" key="2">
    <citation type="submission" date="2018-12" db="EMBL/GenBank/DDBJ databases">
        <title>Legionella sp,whole genome shotgun sequence.</title>
        <authorList>
            <person name="Wu H."/>
        </authorList>
    </citation>
    <scope>NUCLEOTIDE SEQUENCE [LARGE SCALE GENOMIC DNA]</scope>
    <source>
        <strain evidence="5">km489</strain>
        <strain evidence="3">Km489</strain>
    </source>
</reference>
<evidence type="ECO:0000259" key="1">
    <source>
        <dbReference type="Pfam" id="PF01636"/>
    </source>
</evidence>
<dbReference type="EMBL" id="RZGX01000023">
    <property type="protein sequence ID" value="RUR20509.1"/>
    <property type="molecule type" value="Genomic_DNA"/>
</dbReference>
<dbReference type="Proteomes" id="UP000247152">
    <property type="component" value="Unassembled WGS sequence"/>
</dbReference>
<accession>A0A317U2G0</accession>
<sequence>MKPVLEKFACSKHLIGPHRLTNRMKQFSMNAENDSALLWAQNHLNQQGYSIQGSSKLIQNTSWAKVYQLATTRGYLYLKQIPESFAIEPNLLLYLRSFFPALVPEVLAHNPNLRCFLMSDRGTPLKKQLAINFQVDLAREALKSCAEIQMGLISQIDSLLALGVPDWRLPNLPELYFKLLDDTEFLIHDGFTSNERQHLISLHPRFAGLCQQLGQYSIPETIEHSDFHENNILCQAQHLTIIDWGESVLSHPFFSLISFLVNMMRAHQMNDQNKTYRQLRDSYLGYWHAFESQERLLNAFALAKRLSPIKYCLSFYRLTQCPGWQAGKRHQGRIAHVLRTFLQSELKTDTS</sequence>
<evidence type="ECO:0000313" key="3">
    <source>
        <dbReference type="EMBL" id="RUR20509.1"/>
    </source>
</evidence>
<dbReference type="Gene3D" id="3.90.1200.10">
    <property type="match status" value="1"/>
</dbReference>
<evidence type="ECO:0000313" key="4">
    <source>
        <dbReference type="Proteomes" id="UP000247152"/>
    </source>
</evidence>
<feature type="domain" description="Aminoglycoside phosphotransferase" evidence="1">
    <location>
        <begin position="195"/>
        <end position="284"/>
    </location>
</feature>
<proteinExistence type="predicted"/>
<dbReference type="SUPFAM" id="SSF56112">
    <property type="entry name" value="Protein kinase-like (PK-like)"/>
    <property type="match status" value="1"/>
</dbReference>
<dbReference type="AlphaFoldDB" id="A0A317U2G0"/>
<gene>
    <name evidence="2" type="ORF">DGG96_16085</name>
    <name evidence="3" type="ORF">ELY20_14720</name>
</gene>
<protein>
    <submittedName>
        <fullName evidence="3">Aminoglycoside phosphotransferase family protein</fullName>
    </submittedName>
</protein>
<dbReference type="Proteomes" id="UP000287374">
    <property type="component" value="Unassembled WGS sequence"/>
</dbReference>
<evidence type="ECO:0000313" key="5">
    <source>
        <dbReference type="Proteomes" id="UP000287374"/>
    </source>
</evidence>
<evidence type="ECO:0000313" key="2">
    <source>
        <dbReference type="EMBL" id="PWY54672.1"/>
    </source>
</evidence>
<comment type="caution">
    <text evidence="2">The sequence shown here is derived from an EMBL/GenBank/DDBJ whole genome shotgun (WGS) entry which is preliminary data.</text>
</comment>
<keyword evidence="5" id="KW-1185">Reference proteome</keyword>
<dbReference type="Pfam" id="PF01636">
    <property type="entry name" value="APH"/>
    <property type="match status" value="1"/>
</dbReference>
<dbReference type="InterPro" id="IPR002575">
    <property type="entry name" value="Aminoglycoside_PTrfase"/>
</dbReference>